<name>A0ABW9DXP8_9BURK</name>
<dbReference type="Proteomes" id="UP001629432">
    <property type="component" value="Unassembled WGS sequence"/>
</dbReference>
<keyword evidence="2" id="KW-1185">Reference proteome</keyword>
<dbReference type="PROSITE" id="PS51257">
    <property type="entry name" value="PROKAR_LIPOPROTEIN"/>
    <property type="match status" value="1"/>
</dbReference>
<reference evidence="1 2" key="1">
    <citation type="journal article" date="2024" name="Chem. Sci.">
        <title>Discovery of megapolipeptins by genome mining of a Burkholderiales bacteria collection.</title>
        <authorList>
            <person name="Paulo B.S."/>
            <person name="Recchia M.J.J."/>
            <person name="Lee S."/>
            <person name="Fergusson C.H."/>
            <person name="Romanowski S.B."/>
            <person name="Hernandez A."/>
            <person name="Krull N."/>
            <person name="Liu D.Y."/>
            <person name="Cavanagh H."/>
            <person name="Bos A."/>
            <person name="Gray C.A."/>
            <person name="Murphy B.T."/>
            <person name="Linington R.G."/>
            <person name="Eustaquio A.S."/>
        </authorList>
    </citation>
    <scope>NUCLEOTIDE SEQUENCE [LARGE SCALE GENOMIC DNA]</scope>
    <source>
        <strain evidence="1 2">RL17-338-BIC-A</strain>
    </source>
</reference>
<comment type="caution">
    <text evidence="1">The sequence shown here is derived from an EMBL/GenBank/DDBJ whole genome shotgun (WGS) entry which is preliminary data.</text>
</comment>
<organism evidence="1 2">
    <name type="scientific">Paraburkholderia metrosideri</name>
    <dbReference type="NCBI Taxonomy" id="580937"/>
    <lineage>
        <taxon>Bacteria</taxon>
        <taxon>Pseudomonadati</taxon>
        <taxon>Pseudomonadota</taxon>
        <taxon>Betaproteobacteria</taxon>
        <taxon>Burkholderiales</taxon>
        <taxon>Burkholderiaceae</taxon>
        <taxon>Paraburkholderia</taxon>
    </lineage>
</organism>
<protein>
    <recommendedName>
        <fullName evidence="3">Lipoprotein</fullName>
    </recommendedName>
</protein>
<evidence type="ECO:0008006" key="3">
    <source>
        <dbReference type="Google" id="ProtNLM"/>
    </source>
</evidence>
<evidence type="ECO:0000313" key="2">
    <source>
        <dbReference type="Proteomes" id="UP001629432"/>
    </source>
</evidence>
<sequence length="236" mass="26394">MKYIKYLAIFAICFVAACYLVPEFPQYPQVSGESIDELKLNSTGDRLLVRTEQYDYDFALPTRTLSLALAPLKHSIPMKSSDTPWYAHGVLSDLQFNTDGSLSSRLQVTFIGYDPELRALDIGLPNREIARLEKYGFTPFKNNYTGDFNATWSTDITGHRHDHNSLGAYSGADLLTCCSNAIRVILDTPEKMEHNHRLNAILRPLTVVTDAVKSAISSFLFLIYLLFGGKFALPSG</sequence>
<dbReference type="RefSeq" id="WP_408337547.1">
    <property type="nucleotide sequence ID" value="NZ_JAQQCF010000015.1"/>
</dbReference>
<proteinExistence type="predicted"/>
<dbReference type="EMBL" id="JAQQCF010000015">
    <property type="protein sequence ID" value="MFM0638687.1"/>
    <property type="molecule type" value="Genomic_DNA"/>
</dbReference>
<evidence type="ECO:0000313" key="1">
    <source>
        <dbReference type="EMBL" id="MFM0638687.1"/>
    </source>
</evidence>
<gene>
    <name evidence="1" type="ORF">PQQ63_18475</name>
</gene>
<accession>A0ABW9DXP8</accession>